<dbReference type="AlphaFoldDB" id="A0AAE4U0M6"/>
<dbReference type="RefSeq" id="WP_317573373.1">
    <property type="nucleotide sequence ID" value="NZ_NPEF02000017.1"/>
</dbReference>
<gene>
    <name evidence="1" type="ORF">CH379_014380</name>
</gene>
<reference evidence="1 2" key="1">
    <citation type="journal article" date="2018" name="Microb. Genom.">
        <title>Deciphering the unexplored Leptospira diversity from soils uncovers genomic evolution to virulence.</title>
        <authorList>
            <person name="Thibeaux R."/>
            <person name="Iraola G."/>
            <person name="Ferres I."/>
            <person name="Bierque E."/>
            <person name="Girault D."/>
            <person name="Soupe-Gilbert M.E."/>
            <person name="Picardeau M."/>
            <person name="Goarant C."/>
        </authorList>
    </citation>
    <scope>NUCLEOTIDE SEQUENCE [LARGE SCALE GENOMIC DNA]</scope>
    <source>
        <strain evidence="1 2">ATI7-C-A5</strain>
    </source>
</reference>
<dbReference type="EMBL" id="NPEF02000017">
    <property type="protein sequence ID" value="MDV6236812.1"/>
    <property type="molecule type" value="Genomic_DNA"/>
</dbReference>
<accession>A0AAE4U0M6</accession>
<organism evidence="1 2">
    <name type="scientific">Leptospira ellisii</name>
    <dbReference type="NCBI Taxonomy" id="2023197"/>
    <lineage>
        <taxon>Bacteria</taxon>
        <taxon>Pseudomonadati</taxon>
        <taxon>Spirochaetota</taxon>
        <taxon>Spirochaetia</taxon>
        <taxon>Leptospirales</taxon>
        <taxon>Leptospiraceae</taxon>
        <taxon>Leptospira</taxon>
    </lineage>
</organism>
<sequence length="63" mass="7116">MHRWIPNRELNSLDLSELASPERALSEECERIEAKVGAHLAVYKKGTLAKPKGLSLPYIPQFL</sequence>
<comment type="caution">
    <text evidence="1">The sequence shown here is derived from an EMBL/GenBank/DDBJ whole genome shotgun (WGS) entry which is preliminary data.</text>
</comment>
<evidence type="ECO:0000313" key="2">
    <source>
        <dbReference type="Proteomes" id="UP000232122"/>
    </source>
</evidence>
<proteinExistence type="predicted"/>
<name>A0AAE4U0M6_9LEPT</name>
<evidence type="ECO:0000313" key="1">
    <source>
        <dbReference type="EMBL" id="MDV6236812.1"/>
    </source>
</evidence>
<keyword evidence="2" id="KW-1185">Reference proteome</keyword>
<protein>
    <submittedName>
        <fullName evidence="1">Uncharacterized protein</fullName>
    </submittedName>
</protein>
<dbReference type="Proteomes" id="UP000232122">
    <property type="component" value="Unassembled WGS sequence"/>
</dbReference>